<keyword evidence="3" id="KW-1185">Reference proteome</keyword>
<gene>
    <name evidence="2" type="ORF">CBR_g12314</name>
</gene>
<dbReference type="Proteomes" id="UP000265515">
    <property type="component" value="Unassembled WGS sequence"/>
</dbReference>
<feature type="compositionally biased region" description="Gly residues" evidence="1">
    <location>
        <begin position="1"/>
        <end position="70"/>
    </location>
</feature>
<protein>
    <submittedName>
        <fullName evidence="2">Uncharacterized protein</fullName>
    </submittedName>
</protein>
<evidence type="ECO:0000313" key="3">
    <source>
        <dbReference type="Proteomes" id="UP000265515"/>
    </source>
</evidence>
<dbReference type="Gramene" id="GBG72747">
    <property type="protein sequence ID" value="GBG72747"/>
    <property type="gene ID" value="CBR_g12314"/>
</dbReference>
<proteinExistence type="predicted"/>
<sequence>MASGGDNGNGGGNSGGGNWNGGGTNNRNGNGGNWGGGNNGGWNNGNGGGNGGGGNWGGGNNGGGGNGNGNNGNWNSGNGGNWNNGGCSNNDNGGNNGDWRRTSVFYRQANAIGISKDLEESLKAVCQFSQRQIEIEERRETERREAEERRKHQEEERGAREEKNRVELEKKKAKEKKEADREWKLHILLAKQKEALREEFERMFDKKLRKAVVYEKAVKGKAPISFSSEEEDEDPPEDRLEKRKRQPVVLRQASPPTESPTKMGRATTSAPPTTPAQPSESPRLRAPQQQPRKDGVQLGYPYQKSSLWEGAPTAEDFSTTNAFRKAIRKFLGKKLVATIQEMCREAGVAYRGQPNAVEELIELRVMYFSIEANHQPPRVTTPTQRPRGGGIVIREVWETQPESVNRQFRTRI</sequence>
<accession>A0A388KRS4</accession>
<feature type="region of interest" description="Disordered" evidence="1">
    <location>
        <begin position="219"/>
        <end position="298"/>
    </location>
</feature>
<dbReference type="AlphaFoldDB" id="A0A388KRS4"/>
<comment type="caution">
    <text evidence="2">The sequence shown here is derived from an EMBL/GenBank/DDBJ whole genome shotgun (WGS) entry which is preliminary data.</text>
</comment>
<organism evidence="2 3">
    <name type="scientific">Chara braunii</name>
    <name type="common">Braun's stonewort</name>
    <dbReference type="NCBI Taxonomy" id="69332"/>
    <lineage>
        <taxon>Eukaryota</taxon>
        <taxon>Viridiplantae</taxon>
        <taxon>Streptophyta</taxon>
        <taxon>Charophyceae</taxon>
        <taxon>Charales</taxon>
        <taxon>Characeae</taxon>
        <taxon>Chara</taxon>
    </lineage>
</organism>
<feature type="region of interest" description="Disordered" evidence="1">
    <location>
        <begin position="134"/>
        <end position="183"/>
    </location>
</feature>
<dbReference type="STRING" id="69332.A0A388KRS4"/>
<feature type="region of interest" description="Disordered" evidence="1">
    <location>
        <begin position="1"/>
        <end position="89"/>
    </location>
</feature>
<dbReference type="EMBL" id="BFEA01000171">
    <property type="protein sequence ID" value="GBG72747.1"/>
    <property type="molecule type" value="Genomic_DNA"/>
</dbReference>
<evidence type="ECO:0000313" key="2">
    <source>
        <dbReference type="EMBL" id="GBG72747.1"/>
    </source>
</evidence>
<name>A0A388KRS4_CHABU</name>
<reference evidence="2 3" key="1">
    <citation type="journal article" date="2018" name="Cell">
        <title>The Chara Genome: Secondary Complexity and Implications for Plant Terrestrialization.</title>
        <authorList>
            <person name="Nishiyama T."/>
            <person name="Sakayama H."/>
            <person name="Vries J.D."/>
            <person name="Buschmann H."/>
            <person name="Saint-Marcoux D."/>
            <person name="Ullrich K.K."/>
            <person name="Haas F.B."/>
            <person name="Vanderstraeten L."/>
            <person name="Becker D."/>
            <person name="Lang D."/>
            <person name="Vosolsobe S."/>
            <person name="Rombauts S."/>
            <person name="Wilhelmsson P.K.I."/>
            <person name="Janitza P."/>
            <person name="Kern R."/>
            <person name="Heyl A."/>
            <person name="Rumpler F."/>
            <person name="Villalobos L.I.A.C."/>
            <person name="Clay J.M."/>
            <person name="Skokan R."/>
            <person name="Toyoda A."/>
            <person name="Suzuki Y."/>
            <person name="Kagoshima H."/>
            <person name="Schijlen E."/>
            <person name="Tajeshwar N."/>
            <person name="Catarino B."/>
            <person name="Hetherington A.J."/>
            <person name="Saltykova A."/>
            <person name="Bonnot C."/>
            <person name="Breuninger H."/>
            <person name="Symeonidi A."/>
            <person name="Radhakrishnan G.V."/>
            <person name="Van Nieuwerburgh F."/>
            <person name="Deforce D."/>
            <person name="Chang C."/>
            <person name="Karol K.G."/>
            <person name="Hedrich R."/>
            <person name="Ulvskov P."/>
            <person name="Glockner G."/>
            <person name="Delwiche C.F."/>
            <person name="Petrasek J."/>
            <person name="Van de Peer Y."/>
            <person name="Friml J."/>
            <person name="Beilby M."/>
            <person name="Dolan L."/>
            <person name="Kohara Y."/>
            <person name="Sugano S."/>
            <person name="Fujiyama A."/>
            <person name="Delaux P.-M."/>
            <person name="Quint M."/>
            <person name="TheiBen G."/>
            <person name="Hagemann M."/>
            <person name="Harholt J."/>
            <person name="Dunand C."/>
            <person name="Zachgo S."/>
            <person name="Langdale J."/>
            <person name="Maumus F."/>
            <person name="Straeten D.V.D."/>
            <person name="Gould S.B."/>
            <person name="Rensing S.A."/>
        </authorList>
    </citation>
    <scope>NUCLEOTIDE SEQUENCE [LARGE SCALE GENOMIC DNA]</scope>
    <source>
        <strain evidence="2 3">S276</strain>
    </source>
</reference>
<feature type="compositionally biased region" description="Low complexity" evidence="1">
    <location>
        <begin position="266"/>
        <end position="281"/>
    </location>
</feature>
<evidence type="ECO:0000256" key="1">
    <source>
        <dbReference type="SAM" id="MobiDB-lite"/>
    </source>
</evidence>